<comment type="caution">
    <text evidence="3">The sequence shown here is derived from an EMBL/GenBank/DDBJ whole genome shotgun (WGS) entry which is preliminary data.</text>
</comment>
<dbReference type="EMBL" id="WHWB01034292">
    <property type="protein sequence ID" value="KAJ7411739.1"/>
    <property type="molecule type" value="Genomic_DNA"/>
</dbReference>
<protein>
    <submittedName>
        <fullName evidence="3">PiggyBac transposable element-derived protein 5</fullName>
    </submittedName>
</protein>
<feature type="compositionally biased region" description="Acidic residues" evidence="1">
    <location>
        <begin position="1"/>
        <end position="10"/>
    </location>
</feature>
<dbReference type="InterPro" id="IPR029526">
    <property type="entry name" value="PGBD"/>
</dbReference>
<keyword evidence="4" id="KW-1185">Reference proteome</keyword>
<dbReference type="Proteomes" id="UP001145742">
    <property type="component" value="Unassembled WGS sequence"/>
</dbReference>
<evidence type="ECO:0000256" key="1">
    <source>
        <dbReference type="SAM" id="MobiDB-lite"/>
    </source>
</evidence>
<evidence type="ECO:0000259" key="2">
    <source>
        <dbReference type="Pfam" id="PF13843"/>
    </source>
</evidence>
<feature type="domain" description="PiggyBac transposable element-derived protein" evidence="2">
    <location>
        <begin position="218"/>
        <end position="607"/>
    </location>
</feature>
<evidence type="ECO:0000313" key="3">
    <source>
        <dbReference type="EMBL" id="KAJ7411739.1"/>
    </source>
</evidence>
<dbReference type="Pfam" id="PF13843">
    <property type="entry name" value="DDE_Tnp_1_7"/>
    <property type="match status" value="1"/>
</dbReference>
<gene>
    <name evidence="3" type="primary">PGBD5</name>
    <name evidence="3" type="ORF">WISP_101374</name>
</gene>
<dbReference type="PANTHER" id="PTHR28576:SF2">
    <property type="entry name" value="PIGGYBAC TRANSPOSABLE ELEMENT-DERIVED PROTEIN 5"/>
    <property type="match status" value="1"/>
</dbReference>
<dbReference type="PANTHER" id="PTHR28576">
    <property type="entry name" value="PIGGYBAC TRANSPOSABLE ELEMENT-DERIVED PROTEIN 5"/>
    <property type="match status" value="1"/>
</dbReference>
<accession>A0ABQ9D3E2</accession>
<sequence length="705" mass="79441">MEEEEEEEEAEKGGWTRSLRDVPPPPFKDGSDILPNVQPKPRLAQLEARPSCPIAGCLQENADPHMATTAFHRVIAEPPFFRLAHLDEAHLEVHVHTFLQRAVKSEEGWYPKEAGLKKSLNIIPMQILSSVPWQITGFELFQQGSSKSAPVITLSPVGAAVDFYFKFLARIKLHEGSGICEECALEKTRSLGQKDVTVDCICKSFQCGPTRKMPLTASAMDFFQLFVPDNVLKNMVVQTNMYAKKYQERFGSDDAWIDVTLTEMKAFLGYMISTSIHHCESVLSIWSSGFYSNKSIALIMTQSRFEKILKYFHIVAFRSSQTTHGLYKIQPFLDSLQNGFDSAFRPSQAQVLHEPLIDEDPVFIATCTERELRKRKKRKFSLWVRQCSSTGFICQVGFTSSNVLIQFQEALKCVAGPKIYVHLKEGSGADGLDALKNKPQLHSMVAKSLCQNASGKNYIIFTGPSITSLNLFEEFEKQEIYCCGLLSTRKSDCTGLPPSMLNNSETPQFRGQYRIRMKGNMSLICWYNKGHFRFLTNAYSPVQQGVIIKRKSGEIPCPLAVEAFAAHLSYICKYDDKYSKYFISHKPNKTWQQVFWFAISIAINNAYILYKMSEAYHVTRFCRGTCCPSFTQEVRDAAKQVLGLMEVGDPQAWIGITSPEQRGSPSAAQPLPYPGQEAAGTSCDMETLKCNKPKYAPFLSSMTQE</sequence>
<feature type="region of interest" description="Disordered" evidence="1">
    <location>
        <begin position="1"/>
        <end position="36"/>
    </location>
</feature>
<proteinExistence type="predicted"/>
<feature type="compositionally biased region" description="Basic and acidic residues" evidence="1">
    <location>
        <begin position="11"/>
        <end position="20"/>
    </location>
</feature>
<organism evidence="3 4">
    <name type="scientific">Willisornis vidua</name>
    <name type="common">Xingu scale-backed antbird</name>
    <dbReference type="NCBI Taxonomy" id="1566151"/>
    <lineage>
        <taxon>Eukaryota</taxon>
        <taxon>Metazoa</taxon>
        <taxon>Chordata</taxon>
        <taxon>Craniata</taxon>
        <taxon>Vertebrata</taxon>
        <taxon>Euteleostomi</taxon>
        <taxon>Archelosauria</taxon>
        <taxon>Archosauria</taxon>
        <taxon>Dinosauria</taxon>
        <taxon>Saurischia</taxon>
        <taxon>Theropoda</taxon>
        <taxon>Coelurosauria</taxon>
        <taxon>Aves</taxon>
        <taxon>Neognathae</taxon>
        <taxon>Neoaves</taxon>
        <taxon>Telluraves</taxon>
        <taxon>Australaves</taxon>
        <taxon>Passeriformes</taxon>
        <taxon>Thamnophilidae</taxon>
        <taxon>Willisornis</taxon>
    </lineage>
</organism>
<evidence type="ECO:0000313" key="4">
    <source>
        <dbReference type="Proteomes" id="UP001145742"/>
    </source>
</evidence>
<dbReference type="InterPro" id="IPR042423">
    <property type="entry name" value="PGBD5"/>
</dbReference>
<reference evidence="3" key="1">
    <citation type="submission" date="2019-10" db="EMBL/GenBank/DDBJ databases">
        <authorList>
            <person name="Soares A.E.R."/>
            <person name="Aleixo A."/>
            <person name="Schneider P."/>
            <person name="Miyaki C.Y."/>
            <person name="Schneider M.P."/>
            <person name="Mello C."/>
            <person name="Vasconcelos A.T.R."/>
        </authorList>
    </citation>
    <scope>NUCLEOTIDE SEQUENCE</scope>
    <source>
        <tissue evidence="3">Muscle</tissue>
    </source>
</reference>
<name>A0ABQ9D3E2_9PASS</name>